<organism evidence="1 2">
    <name type="scientific">Mariniflexile gromovii</name>
    <dbReference type="NCBI Taxonomy" id="362523"/>
    <lineage>
        <taxon>Bacteria</taxon>
        <taxon>Pseudomonadati</taxon>
        <taxon>Bacteroidota</taxon>
        <taxon>Flavobacteriia</taxon>
        <taxon>Flavobacteriales</taxon>
        <taxon>Flavobacteriaceae</taxon>
        <taxon>Mariniflexile</taxon>
    </lineage>
</organism>
<gene>
    <name evidence="1" type="ORF">J8H85_06525</name>
</gene>
<protein>
    <recommendedName>
        <fullName evidence="3">Outer membrane protein with beta-barrel domain</fullName>
    </recommendedName>
</protein>
<dbReference type="Proteomes" id="UP000670776">
    <property type="component" value="Unassembled WGS sequence"/>
</dbReference>
<name>A0ABS4BTV3_9FLAO</name>
<dbReference type="SUPFAM" id="SSF103515">
    <property type="entry name" value="Autotransporter"/>
    <property type="match status" value="1"/>
</dbReference>
<accession>A0ABS4BTV3</accession>
<sequence length="191" mass="20818">MPSKIYSHYFTIITVLLFSNISNAQPKKGEFIQASIGLGMSAPYEAYNILGTGFYAQAEYVFAFKKCLGVRPYAGLILTNPSESSTDANLSEYRVTSKAFLLGGKARICAPIPWIAPYIELGVGVSAGSFETFTPTVYKKDSGLLLHVPYTLGLALGKNHDVEIAVTYYEHPSVEQFSGALSFGFSFPLDK</sequence>
<evidence type="ECO:0000313" key="1">
    <source>
        <dbReference type="EMBL" id="MBP0903477.1"/>
    </source>
</evidence>
<evidence type="ECO:0000313" key="2">
    <source>
        <dbReference type="Proteomes" id="UP000670776"/>
    </source>
</evidence>
<dbReference type="InterPro" id="IPR036709">
    <property type="entry name" value="Autotransporte_beta_dom_sf"/>
</dbReference>
<proteinExistence type="predicted"/>
<keyword evidence="2" id="KW-1185">Reference proteome</keyword>
<dbReference type="EMBL" id="JAGJCB010000004">
    <property type="protein sequence ID" value="MBP0903477.1"/>
    <property type="molecule type" value="Genomic_DNA"/>
</dbReference>
<evidence type="ECO:0008006" key="3">
    <source>
        <dbReference type="Google" id="ProtNLM"/>
    </source>
</evidence>
<dbReference type="RefSeq" id="WP_209653776.1">
    <property type="nucleotide sequence ID" value="NZ_JAGJCB010000004.1"/>
</dbReference>
<reference evidence="1 2" key="1">
    <citation type="submission" date="2021-04" db="EMBL/GenBank/DDBJ databases">
        <title>Mariniflexile gromovii gen. nov., sp. nov., a gliding bacterium isolated from the sea urchin Strongylocentrotus intermedius.</title>
        <authorList>
            <person name="Ko S."/>
            <person name="Le V."/>
            <person name="Ahn C.-Y."/>
            <person name="Oh H.-M."/>
        </authorList>
    </citation>
    <scope>NUCLEOTIDE SEQUENCE [LARGE SCALE GENOMIC DNA]</scope>
    <source>
        <strain evidence="1 2">KCTC 12570</strain>
    </source>
</reference>
<comment type="caution">
    <text evidence="1">The sequence shown here is derived from an EMBL/GenBank/DDBJ whole genome shotgun (WGS) entry which is preliminary data.</text>
</comment>